<evidence type="ECO:0000313" key="2">
    <source>
        <dbReference type="Proteomes" id="UP000236173"/>
    </source>
</evidence>
<reference evidence="2" key="1">
    <citation type="submission" date="2017-09" db="EMBL/GenBank/DDBJ databases">
        <title>Metaegenomics of thermophilic ammonia-oxidizing enrichment culture.</title>
        <authorList>
            <person name="Kato S."/>
            <person name="Suzuki K."/>
        </authorList>
    </citation>
    <scope>NUCLEOTIDE SEQUENCE [LARGE SCALE GENOMIC DNA]</scope>
</reference>
<dbReference type="Proteomes" id="UP000236173">
    <property type="component" value="Unassembled WGS sequence"/>
</dbReference>
<name>A0A2H5X981_9BACT</name>
<protein>
    <submittedName>
        <fullName evidence="1">Uncharacterized protein</fullName>
    </submittedName>
</protein>
<dbReference type="EMBL" id="BEHT01000002">
    <property type="protein sequence ID" value="GBC97735.1"/>
    <property type="molecule type" value="Genomic_DNA"/>
</dbReference>
<sequence>MAHLLVWKDFGACAPAGDRAAVLPLAVLLRLFLSVGR</sequence>
<evidence type="ECO:0000313" key="1">
    <source>
        <dbReference type="EMBL" id="GBC97735.1"/>
    </source>
</evidence>
<proteinExistence type="predicted"/>
<gene>
    <name evidence="1" type="ORF">HRbin17_00224</name>
</gene>
<dbReference type="AlphaFoldDB" id="A0A2H5X981"/>
<accession>A0A2H5X981</accession>
<organism evidence="1 2">
    <name type="scientific">Candidatus Fervidibacter japonicus</name>
    <dbReference type="NCBI Taxonomy" id="2035412"/>
    <lineage>
        <taxon>Bacteria</taxon>
        <taxon>Candidatus Fervidibacterota</taxon>
        <taxon>Candidatus Fervidibacter</taxon>
    </lineage>
</organism>
<comment type="caution">
    <text evidence="1">The sequence shown here is derived from an EMBL/GenBank/DDBJ whole genome shotgun (WGS) entry which is preliminary data.</text>
</comment>